<dbReference type="Gene3D" id="3.40.50.1820">
    <property type="entry name" value="alpha/beta hydrolase"/>
    <property type="match status" value="1"/>
</dbReference>
<dbReference type="Proteomes" id="UP001596072">
    <property type="component" value="Unassembled WGS sequence"/>
</dbReference>
<evidence type="ECO:0000313" key="5">
    <source>
        <dbReference type="Proteomes" id="UP001596072"/>
    </source>
</evidence>
<reference evidence="5" key="1">
    <citation type="journal article" date="2019" name="Int. J. Syst. Evol. Microbiol.">
        <title>The Global Catalogue of Microorganisms (GCM) 10K type strain sequencing project: providing services to taxonomists for standard genome sequencing and annotation.</title>
        <authorList>
            <consortium name="The Broad Institute Genomics Platform"/>
            <consortium name="The Broad Institute Genome Sequencing Center for Infectious Disease"/>
            <person name="Wu L."/>
            <person name="Ma J."/>
        </authorList>
    </citation>
    <scope>NUCLEOTIDE SEQUENCE [LARGE SCALE GENOMIC DNA]</scope>
    <source>
        <strain evidence="5">YIM 94188</strain>
    </source>
</reference>
<dbReference type="InterPro" id="IPR029058">
    <property type="entry name" value="AB_hydrolase_fold"/>
</dbReference>
<gene>
    <name evidence="4" type="ORF">ACFPQB_10665</name>
</gene>
<dbReference type="EMBL" id="JBHSNS010000004">
    <property type="protein sequence ID" value="MFC5729380.1"/>
    <property type="molecule type" value="Genomic_DNA"/>
</dbReference>
<evidence type="ECO:0000256" key="1">
    <source>
        <dbReference type="ARBA" id="ARBA00022729"/>
    </source>
</evidence>
<sequence length="645" mass="71181">MPSPLGRRAVLRGAAITSVGAAAAGALAPSSSAAHVADVRDRGTGRPLESPRPLDGRPAPDYDYSRPNRLPQEMTGYWSKTFDVGGTSRSAKVYIPAETPNRAYWIVLGAPEDMTASAFLTRSGWREHADRAGEGLVVLEPGAAGWGGPDAEAAYLDAVLAFHQSNPYYSIFGEHYLVGYEGAAPALERWAAVNPLRVIAQVYLASTGLSERFLREVGSFEYDGTTDGSYTPVELPEDLDRIRRDEVVLPTWYIAPQREAGASIDYWRVANDASQGGRRDGVLGSVYRQRPGSDRWTTSSSGPISLVAVQPRPMKAASRGTTGRIVDFLGAYTRYENFFAYGNQLMERPDLNKMGVEVRTMMVGGHPREYLVYVPSSAKRQWGKMAPVVFVWPGNTQTDRLFFDSAQWWRVADEHGCVVVVICETYAASAISVSHRDSDEFYRKLRDVVLRRYDVDPTRFYSTGQSAGSGVTQTLAIAKPEYFAAVASTSFAGGPDGQGRVTLDGTPYQASGEPIPNYLIYGAGDLSFLAGTLWDDTQNRLDAWADYHLGVNGRSLDEIAEADAVRSGWKNRFRTWTWTTPDTEAPAVKVSLNEYRSHNNTPEETPMLWDFLEHYRHEVAEDGTVTRWWSPSGFRNPADEVQITS</sequence>
<dbReference type="PANTHER" id="PTHR43037:SF5">
    <property type="entry name" value="FERULOYL ESTERASE"/>
    <property type="match status" value="1"/>
</dbReference>
<dbReference type="PROSITE" id="PS51318">
    <property type="entry name" value="TAT"/>
    <property type="match status" value="1"/>
</dbReference>
<feature type="region of interest" description="Disordered" evidence="3">
    <location>
        <begin position="280"/>
        <end position="300"/>
    </location>
</feature>
<evidence type="ECO:0000256" key="2">
    <source>
        <dbReference type="ARBA" id="ARBA00022801"/>
    </source>
</evidence>
<dbReference type="RefSeq" id="WP_136432934.1">
    <property type="nucleotide sequence ID" value="NZ_JBHSNS010000004.1"/>
</dbReference>
<keyword evidence="2" id="KW-0378">Hydrolase</keyword>
<organism evidence="4 5">
    <name type="scientific">Nocardioides vastitatis</name>
    <dbReference type="NCBI Taxonomy" id="2568655"/>
    <lineage>
        <taxon>Bacteria</taxon>
        <taxon>Bacillati</taxon>
        <taxon>Actinomycetota</taxon>
        <taxon>Actinomycetes</taxon>
        <taxon>Propionibacteriales</taxon>
        <taxon>Nocardioidaceae</taxon>
        <taxon>Nocardioides</taxon>
    </lineage>
</organism>
<evidence type="ECO:0000256" key="3">
    <source>
        <dbReference type="SAM" id="MobiDB-lite"/>
    </source>
</evidence>
<protein>
    <recommendedName>
        <fullName evidence="6">Poly(3-hydroxybutyrate) depolymerase</fullName>
    </recommendedName>
</protein>
<dbReference type="InterPro" id="IPR050955">
    <property type="entry name" value="Plant_Biomass_Hydrol_Est"/>
</dbReference>
<keyword evidence="5" id="KW-1185">Reference proteome</keyword>
<evidence type="ECO:0008006" key="6">
    <source>
        <dbReference type="Google" id="ProtNLM"/>
    </source>
</evidence>
<proteinExistence type="predicted"/>
<feature type="region of interest" description="Disordered" evidence="3">
    <location>
        <begin position="35"/>
        <end position="70"/>
    </location>
</feature>
<dbReference type="SUPFAM" id="SSF53474">
    <property type="entry name" value="alpha/beta-Hydrolases"/>
    <property type="match status" value="1"/>
</dbReference>
<dbReference type="InterPro" id="IPR006311">
    <property type="entry name" value="TAT_signal"/>
</dbReference>
<accession>A0ABW0ZED5</accession>
<dbReference type="PANTHER" id="PTHR43037">
    <property type="entry name" value="UNNAMED PRODUCT-RELATED"/>
    <property type="match status" value="1"/>
</dbReference>
<name>A0ABW0ZED5_9ACTN</name>
<feature type="compositionally biased region" description="Basic and acidic residues" evidence="3">
    <location>
        <begin position="52"/>
        <end position="66"/>
    </location>
</feature>
<evidence type="ECO:0000313" key="4">
    <source>
        <dbReference type="EMBL" id="MFC5729380.1"/>
    </source>
</evidence>
<comment type="caution">
    <text evidence="4">The sequence shown here is derived from an EMBL/GenBank/DDBJ whole genome shotgun (WGS) entry which is preliminary data.</text>
</comment>
<keyword evidence="1" id="KW-0732">Signal</keyword>